<sequence>MIRVVIAELRKLRRPSLLLGTIATVGGLSALFTSIVFLMIDSKDGNTKRGESVGAEELSQAMGLIYGFRLVGVFLGIVSLCIFASQTAQEYSLGTLRNLLVRQPSRMKILAGKFIAMKIFALVMVLFAGALSIAISFGLAGRAKVDTAAWGTATAMDLLLESTLNIFISTLAFGAFGMILGLLLRSPISAIAVGVLWNLILENILAALISKTAKWLPGINFANLGEGGNVDLSYKHSLAITIGYLVIAGAIAAALFKRRDVAN</sequence>
<dbReference type="PANTHER" id="PTHR37305:SF1">
    <property type="entry name" value="MEMBRANE PROTEIN"/>
    <property type="match status" value="1"/>
</dbReference>
<feature type="transmembrane region" description="Helical" evidence="1">
    <location>
        <begin position="60"/>
        <end position="83"/>
    </location>
</feature>
<feature type="transmembrane region" description="Helical" evidence="1">
    <location>
        <begin position="238"/>
        <end position="256"/>
    </location>
</feature>
<feature type="transmembrane region" description="Helical" evidence="1">
    <location>
        <begin position="115"/>
        <end position="140"/>
    </location>
</feature>
<dbReference type="EMBL" id="CAEZSJ010000142">
    <property type="protein sequence ID" value="CAB4545173.1"/>
    <property type="molecule type" value="Genomic_DNA"/>
</dbReference>
<dbReference type="PANTHER" id="PTHR37305">
    <property type="entry name" value="INTEGRAL MEMBRANE PROTEIN-RELATED"/>
    <property type="match status" value="1"/>
</dbReference>
<gene>
    <name evidence="2" type="ORF">UFOPK1425_00786</name>
    <name evidence="3" type="ORF">UFOPK1842_00246</name>
</gene>
<name>A0A6J6C3R1_9ZZZZ</name>
<protein>
    <submittedName>
        <fullName evidence="2">Unannotated protein</fullName>
    </submittedName>
</protein>
<proteinExistence type="predicted"/>
<reference evidence="2" key="1">
    <citation type="submission" date="2020-05" db="EMBL/GenBank/DDBJ databases">
        <authorList>
            <person name="Chiriac C."/>
            <person name="Salcher M."/>
            <person name="Ghai R."/>
            <person name="Kavagutti S V."/>
        </authorList>
    </citation>
    <scope>NUCLEOTIDE SEQUENCE</scope>
</reference>
<feature type="transmembrane region" description="Helical" evidence="1">
    <location>
        <begin position="17"/>
        <end position="40"/>
    </location>
</feature>
<evidence type="ECO:0000313" key="2">
    <source>
        <dbReference type="EMBL" id="CAB4545173.1"/>
    </source>
</evidence>
<dbReference type="AlphaFoldDB" id="A0A6J6C3R1"/>
<dbReference type="Pfam" id="PF12730">
    <property type="entry name" value="ABC2_membrane_4"/>
    <property type="match status" value="1"/>
</dbReference>
<keyword evidence="1" id="KW-0472">Membrane</keyword>
<evidence type="ECO:0000256" key="1">
    <source>
        <dbReference type="SAM" id="Phobius"/>
    </source>
</evidence>
<dbReference type="EMBL" id="CAEZUQ010000016">
    <property type="protein sequence ID" value="CAB4602287.1"/>
    <property type="molecule type" value="Genomic_DNA"/>
</dbReference>
<evidence type="ECO:0000313" key="3">
    <source>
        <dbReference type="EMBL" id="CAB4602287.1"/>
    </source>
</evidence>
<organism evidence="2">
    <name type="scientific">freshwater metagenome</name>
    <dbReference type="NCBI Taxonomy" id="449393"/>
    <lineage>
        <taxon>unclassified sequences</taxon>
        <taxon>metagenomes</taxon>
        <taxon>ecological metagenomes</taxon>
    </lineage>
</organism>
<accession>A0A6J6C3R1</accession>
<dbReference type="GO" id="GO:0140359">
    <property type="term" value="F:ABC-type transporter activity"/>
    <property type="evidence" value="ECO:0007669"/>
    <property type="project" value="InterPro"/>
</dbReference>
<keyword evidence="1" id="KW-0812">Transmembrane</keyword>
<feature type="transmembrane region" description="Helical" evidence="1">
    <location>
        <begin position="191"/>
        <end position="209"/>
    </location>
</feature>
<keyword evidence="1" id="KW-1133">Transmembrane helix</keyword>
<dbReference type="GO" id="GO:0005886">
    <property type="term" value="C:plasma membrane"/>
    <property type="evidence" value="ECO:0007669"/>
    <property type="project" value="UniProtKB-SubCell"/>
</dbReference>
<feature type="transmembrane region" description="Helical" evidence="1">
    <location>
        <begin position="166"/>
        <end position="184"/>
    </location>
</feature>